<evidence type="ECO:0000313" key="3">
    <source>
        <dbReference type="Proteomes" id="UP000323506"/>
    </source>
</evidence>
<proteinExistence type="predicted"/>
<accession>A0A5D2FAJ7</accession>
<reference evidence="2 3" key="1">
    <citation type="submission" date="2019-06" db="EMBL/GenBank/DDBJ databases">
        <title>WGS assembly of Gossypium darwinii.</title>
        <authorList>
            <person name="Chen Z.J."/>
            <person name="Sreedasyam A."/>
            <person name="Ando A."/>
            <person name="Song Q."/>
            <person name="De L."/>
            <person name="Hulse-Kemp A."/>
            <person name="Ding M."/>
            <person name="Ye W."/>
            <person name="Kirkbride R."/>
            <person name="Jenkins J."/>
            <person name="Plott C."/>
            <person name="Lovell J."/>
            <person name="Lin Y.-M."/>
            <person name="Vaughn R."/>
            <person name="Liu B."/>
            <person name="Li W."/>
            <person name="Simpson S."/>
            <person name="Scheffler B."/>
            <person name="Saski C."/>
            <person name="Grover C."/>
            <person name="Hu G."/>
            <person name="Conover J."/>
            <person name="Carlson J."/>
            <person name="Shu S."/>
            <person name="Boston L."/>
            <person name="Williams M."/>
            <person name="Peterson D."/>
            <person name="Mcgee K."/>
            <person name="Jones D."/>
            <person name="Wendel J."/>
            <person name="Stelly D."/>
            <person name="Grimwood J."/>
            <person name="Schmutz J."/>
        </authorList>
    </citation>
    <scope>NUCLEOTIDE SEQUENCE [LARGE SCALE GENOMIC DNA]</scope>
    <source>
        <strain evidence="2">1808015.09</strain>
    </source>
</reference>
<gene>
    <name evidence="2" type="ORF">ES288_A09G132300v1</name>
</gene>
<keyword evidence="1" id="KW-0732">Signal</keyword>
<dbReference type="Proteomes" id="UP000323506">
    <property type="component" value="Chromosome A09"/>
</dbReference>
<evidence type="ECO:0000256" key="1">
    <source>
        <dbReference type="SAM" id="SignalP"/>
    </source>
</evidence>
<organism evidence="2 3">
    <name type="scientific">Gossypium darwinii</name>
    <name type="common">Darwin's cotton</name>
    <name type="synonym">Gossypium barbadense var. darwinii</name>
    <dbReference type="NCBI Taxonomy" id="34276"/>
    <lineage>
        <taxon>Eukaryota</taxon>
        <taxon>Viridiplantae</taxon>
        <taxon>Streptophyta</taxon>
        <taxon>Embryophyta</taxon>
        <taxon>Tracheophyta</taxon>
        <taxon>Spermatophyta</taxon>
        <taxon>Magnoliopsida</taxon>
        <taxon>eudicotyledons</taxon>
        <taxon>Gunneridae</taxon>
        <taxon>Pentapetalae</taxon>
        <taxon>rosids</taxon>
        <taxon>malvids</taxon>
        <taxon>Malvales</taxon>
        <taxon>Malvaceae</taxon>
        <taxon>Malvoideae</taxon>
        <taxon>Gossypium</taxon>
    </lineage>
</organism>
<feature type="chain" id="PRO_5022884452" evidence="1">
    <location>
        <begin position="18"/>
        <end position="99"/>
    </location>
</feature>
<dbReference type="AlphaFoldDB" id="A0A5D2FAJ7"/>
<sequence>MGSVAFALILKVTIFWSYNQNSFIATQNMGSTSYVSKPWSELVGYSSFSLFELAQIDLFENLISKENFRSLVHINPFRSLMTVAMTNIDQTFLGRLYGR</sequence>
<dbReference type="EMBL" id="CM017696">
    <property type="protein sequence ID" value="TYH02333.1"/>
    <property type="molecule type" value="Genomic_DNA"/>
</dbReference>
<evidence type="ECO:0000313" key="2">
    <source>
        <dbReference type="EMBL" id="TYH02333.1"/>
    </source>
</evidence>
<protein>
    <submittedName>
        <fullName evidence="2">Uncharacterized protein</fullName>
    </submittedName>
</protein>
<feature type="signal peptide" evidence="1">
    <location>
        <begin position="1"/>
        <end position="17"/>
    </location>
</feature>
<name>A0A5D2FAJ7_GOSDA</name>
<keyword evidence="3" id="KW-1185">Reference proteome</keyword>